<proteinExistence type="predicted"/>
<dbReference type="OrthoDB" id="9812205at2"/>
<dbReference type="Proteomes" id="UP000243205">
    <property type="component" value="Unassembled WGS sequence"/>
</dbReference>
<dbReference type="STRING" id="57664.SAMN05661003_10726"/>
<dbReference type="EMBL" id="FNAQ01000007">
    <property type="protein sequence ID" value="SDE29898.1"/>
    <property type="molecule type" value="Genomic_DNA"/>
</dbReference>
<dbReference type="InterPro" id="IPR005651">
    <property type="entry name" value="Trm112-like"/>
</dbReference>
<dbReference type="Pfam" id="PF03966">
    <property type="entry name" value="Trm112p"/>
    <property type="match status" value="1"/>
</dbReference>
<keyword evidence="2" id="KW-1185">Reference proteome</keyword>
<evidence type="ECO:0000313" key="1">
    <source>
        <dbReference type="EMBL" id="SDE29898.1"/>
    </source>
</evidence>
<dbReference type="RefSeq" id="WP_092078153.1">
    <property type="nucleotide sequence ID" value="NZ_FNAQ01000007.1"/>
</dbReference>
<accession>A0A1G7BS14</accession>
<dbReference type="AlphaFoldDB" id="A0A1G7BS14"/>
<reference evidence="2" key="1">
    <citation type="submission" date="2016-10" db="EMBL/GenBank/DDBJ databases">
        <authorList>
            <person name="Varghese N."/>
            <person name="Submissions S."/>
        </authorList>
    </citation>
    <scope>NUCLEOTIDE SEQUENCE [LARGE SCALE GENOMIC DNA]</scope>
    <source>
        <strain evidence="2">DSM 8987</strain>
    </source>
</reference>
<protein>
    <submittedName>
        <fullName evidence="1">Uncharacterized protein</fullName>
    </submittedName>
</protein>
<dbReference type="SUPFAM" id="SSF158997">
    <property type="entry name" value="Trm112p-like"/>
    <property type="match status" value="1"/>
</dbReference>
<gene>
    <name evidence="1" type="ORF">SAMN05661003_10726</name>
</gene>
<dbReference type="Gene3D" id="2.20.25.10">
    <property type="match status" value="1"/>
</dbReference>
<sequence>MELETMIDLLVCPRCHGGLQLQGQPPQQLLCHACRLAYPVREGIALLLVEEAQPLPAEAR</sequence>
<organism evidence="1 2">
    <name type="scientific">Desulfuromonas thiophila</name>
    <dbReference type="NCBI Taxonomy" id="57664"/>
    <lineage>
        <taxon>Bacteria</taxon>
        <taxon>Pseudomonadati</taxon>
        <taxon>Thermodesulfobacteriota</taxon>
        <taxon>Desulfuromonadia</taxon>
        <taxon>Desulfuromonadales</taxon>
        <taxon>Desulfuromonadaceae</taxon>
        <taxon>Desulfuromonas</taxon>
    </lineage>
</organism>
<name>A0A1G7BS14_9BACT</name>
<evidence type="ECO:0000313" key="2">
    <source>
        <dbReference type="Proteomes" id="UP000243205"/>
    </source>
</evidence>